<keyword evidence="1 2" id="KW-0456">Lyase</keyword>
<accession>A0ABY6D6X9</accession>
<dbReference type="RefSeq" id="WP_263046952.1">
    <property type="nucleotide sequence ID" value="NZ_CP106738.1"/>
</dbReference>
<dbReference type="Proteomes" id="UP001064087">
    <property type="component" value="Chromosome"/>
</dbReference>
<dbReference type="PANTHER" id="PTHR12128:SF67">
    <property type="entry name" value="BLR3884 PROTEIN"/>
    <property type="match status" value="1"/>
</dbReference>
<evidence type="ECO:0000313" key="4">
    <source>
        <dbReference type="Proteomes" id="UP001064087"/>
    </source>
</evidence>
<dbReference type="PRINTS" id="PR00146">
    <property type="entry name" value="DHPICSNTHASE"/>
</dbReference>
<evidence type="ECO:0000256" key="2">
    <source>
        <dbReference type="PIRNR" id="PIRNR001365"/>
    </source>
</evidence>
<dbReference type="SUPFAM" id="SSF51569">
    <property type="entry name" value="Aldolase"/>
    <property type="match status" value="1"/>
</dbReference>
<dbReference type="Pfam" id="PF00701">
    <property type="entry name" value="DHDPS"/>
    <property type="match status" value="1"/>
</dbReference>
<name>A0ABY6D6X9_9RHOB</name>
<dbReference type="SMART" id="SM01130">
    <property type="entry name" value="DHDPS"/>
    <property type="match status" value="1"/>
</dbReference>
<dbReference type="InterPro" id="IPR013785">
    <property type="entry name" value="Aldolase_TIM"/>
</dbReference>
<keyword evidence="4" id="KW-1185">Reference proteome</keyword>
<evidence type="ECO:0000313" key="3">
    <source>
        <dbReference type="EMBL" id="UXX81848.1"/>
    </source>
</evidence>
<dbReference type="PIRSF" id="PIRSF001365">
    <property type="entry name" value="DHDPS"/>
    <property type="match status" value="1"/>
</dbReference>
<dbReference type="EMBL" id="CP106738">
    <property type="protein sequence ID" value="UXX81848.1"/>
    <property type="molecule type" value="Genomic_DNA"/>
</dbReference>
<reference evidence="3" key="1">
    <citation type="submission" date="2022-10" db="EMBL/GenBank/DDBJ databases">
        <title>Roseovarius pelagicus sp. nov., isolated from Arctic seawater.</title>
        <authorList>
            <person name="Hong Y.W."/>
            <person name="Hwang C.Y."/>
        </authorList>
    </citation>
    <scope>NUCLEOTIDE SEQUENCE</scope>
    <source>
        <strain evidence="3">HL-MP18</strain>
    </source>
</reference>
<sequence length="299" mass="31436">MTDRFTGVITPLLTPYNDDFSIAYDLYLAHAAECLAKGAHYLSPFGTTSEALSHGVSERMHVLERLVESGTAQADQLMPGTGLCNLEETVALSRHAVDLGCKAVMTLPPFFFVAAPDEGMYRYFSTLIEKVGNDALKICLYNIPQNTGIGISPALSARLNKAFPEVVVAYKDSSGNWDNTLGVIESAPGISVFPGSESVMLRAMAVGGGGCISASCNSNMAGIRALYDLVRAGDEAGAASLAPKIDAHRAAVQAGGLIPGLKSLKAQQTGDARWLNLRPPLLPADPSAAKPLAETIAVL</sequence>
<dbReference type="InterPro" id="IPR002220">
    <property type="entry name" value="DapA-like"/>
</dbReference>
<proteinExistence type="inferred from homology"/>
<comment type="similarity">
    <text evidence="2">Belongs to the DapA family.</text>
</comment>
<organism evidence="3 4">
    <name type="scientific">Roseovarius pelagicus</name>
    <dbReference type="NCBI Taxonomy" id="2980108"/>
    <lineage>
        <taxon>Bacteria</taxon>
        <taxon>Pseudomonadati</taxon>
        <taxon>Pseudomonadota</taxon>
        <taxon>Alphaproteobacteria</taxon>
        <taxon>Rhodobacterales</taxon>
        <taxon>Roseobacteraceae</taxon>
        <taxon>Roseovarius</taxon>
    </lineage>
</organism>
<dbReference type="PANTHER" id="PTHR12128">
    <property type="entry name" value="DIHYDRODIPICOLINATE SYNTHASE"/>
    <property type="match status" value="1"/>
</dbReference>
<gene>
    <name evidence="3" type="ORF">N7U68_12005</name>
</gene>
<evidence type="ECO:0000256" key="1">
    <source>
        <dbReference type="ARBA" id="ARBA00023239"/>
    </source>
</evidence>
<dbReference type="Gene3D" id="3.20.20.70">
    <property type="entry name" value="Aldolase class I"/>
    <property type="match status" value="1"/>
</dbReference>
<protein>
    <submittedName>
        <fullName evidence="3">Dihydrodipicolinate synthase family protein</fullName>
    </submittedName>
</protein>
<dbReference type="CDD" id="cd00408">
    <property type="entry name" value="DHDPS-like"/>
    <property type="match status" value="1"/>
</dbReference>